<evidence type="ECO:0000313" key="1">
    <source>
        <dbReference type="EMBL" id="MCS0595308.1"/>
    </source>
</evidence>
<gene>
    <name evidence="1" type="ORF">NX780_03005</name>
</gene>
<dbReference type="RefSeq" id="WP_258826377.1">
    <property type="nucleotide sequence ID" value="NZ_JANUHA010000001.1"/>
</dbReference>
<organism evidence="1 2">
    <name type="scientific">Massilia agri</name>
    <dbReference type="NCBI Taxonomy" id="1886785"/>
    <lineage>
        <taxon>Bacteria</taxon>
        <taxon>Pseudomonadati</taxon>
        <taxon>Pseudomonadota</taxon>
        <taxon>Betaproteobacteria</taxon>
        <taxon>Burkholderiales</taxon>
        <taxon>Oxalobacteraceae</taxon>
        <taxon>Telluria group</taxon>
        <taxon>Massilia</taxon>
    </lineage>
</organism>
<proteinExistence type="predicted"/>
<sequence>MRLREIAVGAVLAILLAGGVALTVPPPAPVTVDVPAPTPVKLALAPVRSTPPATAASPAPVQPESGWRDMHAKYAGARNLRVFFYEALRKPGNGAYFYAMRVLETCGLVLKATPSALPPERRNAAEALRQRCDFTAEGLADAGRELAAARNIGLSTDPLLGSMFDYLSADGPEGGAKMLVAAFEQGNPEVIASLVAPAIEAQMAPAMTPERDSTALGVPYGATLVACRLGMDCGPDSVRTLELCMQMGWCGGSVPEALRRGLGKNFAALDGVATRVLRDIERRNARRLLPPGHG</sequence>
<dbReference type="EMBL" id="JANUHA010000001">
    <property type="protein sequence ID" value="MCS0595308.1"/>
    <property type="molecule type" value="Genomic_DNA"/>
</dbReference>
<name>A0ABT2AHQ2_9BURK</name>
<evidence type="ECO:0008006" key="3">
    <source>
        <dbReference type="Google" id="ProtNLM"/>
    </source>
</evidence>
<keyword evidence="2" id="KW-1185">Reference proteome</keyword>
<dbReference type="Proteomes" id="UP001206572">
    <property type="component" value="Unassembled WGS sequence"/>
</dbReference>
<protein>
    <recommendedName>
        <fullName evidence="3">Sel1 repeat family protein</fullName>
    </recommendedName>
</protein>
<accession>A0ABT2AHQ2</accession>
<reference evidence="1 2" key="1">
    <citation type="submission" date="2022-08" db="EMBL/GenBank/DDBJ databases">
        <title>Reclassification of Massilia species as members of the genera Telluria, Duganella, Pseudoduganella, Mokoshia gen. nov. and Zemynaea gen. nov. using orthogonal and non-orthogonal genome-based approaches.</title>
        <authorList>
            <person name="Bowman J.P."/>
        </authorList>
    </citation>
    <scope>NUCLEOTIDE SEQUENCE [LARGE SCALE GENOMIC DNA]</scope>
    <source>
        <strain evidence="1 2">JCM 31661</strain>
    </source>
</reference>
<comment type="caution">
    <text evidence="1">The sequence shown here is derived from an EMBL/GenBank/DDBJ whole genome shotgun (WGS) entry which is preliminary data.</text>
</comment>
<evidence type="ECO:0000313" key="2">
    <source>
        <dbReference type="Proteomes" id="UP001206572"/>
    </source>
</evidence>